<evidence type="ECO:0000256" key="5">
    <source>
        <dbReference type="ARBA" id="ARBA00022781"/>
    </source>
</evidence>
<dbReference type="EMBL" id="MFQB01000055">
    <property type="protein sequence ID" value="OGH64602.1"/>
    <property type="molecule type" value="Genomic_DNA"/>
</dbReference>
<organism evidence="11 12">
    <name type="scientific">Candidatus Magasanikbacteria bacterium RIFCSPHIGHO2_02_FULL_47_14</name>
    <dbReference type="NCBI Taxonomy" id="1798680"/>
    <lineage>
        <taxon>Bacteria</taxon>
        <taxon>Candidatus Magasanikiibacteriota</taxon>
    </lineage>
</organism>
<dbReference type="PANTHER" id="PTHR11693">
    <property type="entry name" value="ATP SYNTHASE GAMMA CHAIN"/>
    <property type="match status" value="1"/>
</dbReference>
<evidence type="ECO:0000256" key="1">
    <source>
        <dbReference type="ARBA" id="ARBA00003456"/>
    </source>
</evidence>
<evidence type="ECO:0000256" key="4">
    <source>
        <dbReference type="ARBA" id="ARBA00022448"/>
    </source>
</evidence>
<dbReference type="GO" id="GO:0045259">
    <property type="term" value="C:proton-transporting ATP synthase complex"/>
    <property type="evidence" value="ECO:0007669"/>
    <property type="project" value="UniProtKB-KW"/>
</dbReference>
<evidence type="ECO:0000256" key="6">
    <source>
        <dbReference type="ARBA" id="ARBA00023065"/>
    </source>
</evidence>
<dbReference type="HAMAP" id="MF_00815">
    <property type="entry name" value="ATP_synth_gamma_bact"/>
    <property type="match status" value="1"/>
</dbReference>
<dbReference type="PRINTS" id="PR00126">
    <property type="entry name" value="ATPASEGAMMA"/>
</dbReference>
<keyword evidence="9 10" id="KW-0066">ATP synthesis</keyword>
<reference evidence="11 12" key="1">
    <citation type="journal article" date="2016" name="Nat. Commun.">
        <title>Thousands of microbial genomes shed light on interconnected biogeochemical processes in an aquifer system.</title>
        <authorList>
            <person name="Anantharaman K."/>
            <person name="Brown C.T."/>
            <person name="Hug L.A."/>
            <person name="Sharon I."/>
            <person name="Castelle C.J."/>
            <person name="Probst A.J."/>
            <person name="Thomas B.C."/>
            <person name="Singh A."/>
            <person name="Wilkins M.J."/>
            <person name="Karaoz U."/>
            <person name="Brodie E.L."/>
            <person name="Williams K.H."/>
            <person name="Hubbard S.S."/>
            <person name="Banfield J.F."/>
        </authorList>
    </citation>
    <scope>NUCLEOTIDE SEQUENCE [LARGE SCALE GENOMIC DNA]</scope>
</reference>
<dbReference type="InterPro" id="IPR000131">
    <property type="entry name" value="ATP_synth_F1_gsu"/>
</dbReference>
<gene>
    <name evidence="10" type="primary">atpG</name>
    <name evidence="11" type="ORF">A3J66_00700</name>
</gene>
<sequence length="316" mass="34692">MALSTKTIKTRISSVKNTKKITKAMEMVAAAKMRKAVEAALSTRMYAELSLELLKTLSQTQEVESKLLASRPVRRVLLVLITSNRGLCGSFNANIFKYSKNLLQKTKVLGTSKDTETGKEILSEDFAVDVYGIGKRSALFAKRNNVQLVAVDEALGDKPPIEAVTALTNELIQLYTSKKYDKVILAFTHYKSSLLQVVKTRQLLPVSRIDIEKMLSELPDQETDAVAPLPLDTYILEPDEPTIIETILPRLLDTSLYEALLESAASEHSARMVAMKNATEAAGDMINALTLEYNKARQAGITKEIAEISGGAAALE</sequence>
<keyword evidence="10" id="KW-1003">Cell membrane</keyword>
<dbReference type="Pfam" id="PF00231">
    <property type="entry name" value="ATP-synt"/>
    <property type="match status" value="1"/>
</dbReference>
<proteinExistence type="inferred from homology"/>
<evidence type="ECO:0000256" key="10">
    <source>
        <dbReference type="HAMAP-Rule" id="MF_00815"/>
    </source>
</evidence>
<dbReference type="CDD" id="cd12151">
    <property type="entry name" value="F1-ATPase_gamma"/>
    <property type="match status" value="1"/>
</dbReference>
<dbReference type="STRING" id="1798680.A3J66_00700"/>
<dbReference type="NCBIfam" id="TIGR01146">
    <property type="entry name" value="ATPsyn_F1gamma"/>
    <property type="match status" value="1"/>
</dbReference>
<evidence type="ECO:0000256" key="3">
    <source>
        <dbReference type="ARBA" id="ARBA00007681"/>
    </source>
</evidence>
<protein>
    <recommendedName>
        <fullName evidence="10">ATP synthase gamma chain</fullName>
    </recommendedName>
    <alternativeName>
        <fullName evidence="10">ATP synthase F1 sector gamma subunit</fullName>
    </alternativeName>
    <alternativeName>
        <fullName evidence="10">F-ATPase gamma subunit</fullName>
    </alternativeName>
</protein>
<keyword evidence="7 10" id="KW-0472">Membrane</keyword>
<evidence type="ECO:0000256" key="7">
    <source>
        <dbReference type="ARBA" id="ARBA00023136"/>
    </source>
</evidence>
<keyword evidence="6 10" id="KW-0406">Ion transport</keyword>
<dbReference type="AlphaFoldDB" id="A0A1F6LYY7"/>
<dbReference type="Proteomes" id="UP000176282">
    <property type="component" value="Unassembled WGS sequence"/>
</dbReference>
<evidence type="ECO:0000313" key="12">
    <source>
        <dbReference type="Proteomes" id="UP000176282"/>
    </source>
</evidence>
<dbReference type="InterPro" id="IPR023632">
    <property type="entry name" value="ATP_synth_F1_gsu_CS"/>
</dbReference>
<keyword evidence="8 10" id="KW-0139">CF(1)</keyword>
<keyword evidence="4 10" id="KW-0813">Transport</keyword>
<keyword evidence="5 10" id="KW-0375">Hydrogen ion transport</keyword>
<comment type="subunit">
    <text evidence="10">F-type ATPases have 2 components, CF(1) - the catalytic core - and CF(0) - the membrane proton channel. CF(1) has five subunits: alpha(3), beta(3), gamma(1), delta(1), epsilon(1). CF(0) has three main subunits: a, b and c.</text>
</comment>
<evidence type="ECO:0000313" key="11">
    <source>
        <dbReference type="EMBL" id="OGH64602.1"/>
    </source>
</evidence>
<dbReference type="PANTHER" id="PTHR11693:SF22">
    <property type="entry name" value="ATP SYNTHASE SUBUNIT GAMMA, MITOCHONDRIAL"/>
    <property type="match status" value="1"/>
</dbReference>
<comment type="subcellular location">
    <subcellularLocation>
        <location evidence="10">Cell membrane</location>
        <topology evidence="10">Peripheral membrane protein</topology>
    </subcellularLocation>
    <subcellularLocation>
        <location evidence="2">Membrane</location>
        <topology evidence="2">Peripheral membrane protein</topology>
    </subcellularLocation>
</comment>
<comment type="function">
    <text evidence="1 10">Produces ATP from ADP in the presence of a proton gradient across the membrane. The gamma chain is believed to be important in regulating ATPase activity and the flow of protons through the CF(0) complex.</text>
</comment>
<dbReference type="PROSITE" id="PS00153">
    <property type="entry name" value="ATPASE_GAMMA"/>
    <property type="match status" value="1"/>
</dbReference>
<dbReference type="Gene3D" id="3.40.1380.10">
    <property type="match status" value="1"/>
</dbReference>
<comment type="caution">
    <text evidence="11">The sequence shown here is derived from an EMBL/GenBank/DDBJ whole genome shotgun (WGS) entry which is preliminary data.</text>
</comment>
<comment type="similarity">
    <text evidence="3 10">Belongs to the ATPase gamma chain family.</text>
</comment>
<evidence type="ECO:0000256" key="8">
    <source>
        <dbReference type="ARBA" id="ARBA00023196"/>
    </source>
</evidence>
<name>A0A1F6LYY7_9BACT</name>
<dbReference type="GO" id="GO:0005886">
    <property type="term" value="C:plasma membrane"/>
    <property type="evidence" value="ECO:0007669"/>
    <property type="project" value="UniProtKB-SubCell"/>
</dbReference>
<evidence type="ECO:0000256" key="9">
    <source>
        <dbReference type="ARBA" id="ARBA00023310"/>
    </source>
</evidence>
<dbReference type="Gene3D" id="1.10.287.80">
    <property type="entry name" value="ATP synthase, gamma subunit, helix hairpin domain"/>
    <property type="match status" value="2"/>
</dbReference>
<dbReference type="InterPro" id="IPR035968">
    <property type="entry name" value="ATP_synth_F1_ATPase_gsu"/>
</dbReference>
<dbReference type="GO" id="GO:0042777">
    <property type="term" value="P:proton motive force-driven plasma membrane ATP synthesis"/>
    <property type="evidence" value="ECO:0007669"/>
    <property type="project" value="UniProtKB-UniRule"/>
</dbReference>
<dbReference type="SUPFAM" id="SSF52943">
    <property type="entry name" value="ATP synthase (F1-ATPase), gamma subunit"/>
    <property type="match status" value="1"/>
</dbReference>
<evidence type="ECO:0000256" key="2">
    <source>
        <dbReference type="ARBA" id="ARBA00004170"/>
    </source>
</evidence>
<dbReference type="GO" id="GO:0046933">
    <property type="term" value="F:proton-transporting ATP synthase activity, rotational mechanism"/>
    <property type="evidence" value="ECO:0007669"/>
    <property type="project" value="UniProtKB-UniRule"/>
</dbReference>
<accession>A0A1F6LYY7</accession>
<dbReference type="GO" id="GO:0005524">
    <property type="term" value="F:ATP binding"/>
    <property type="evidence" value="ECO:0007669"/>
    <property type="project" value="UniProtKB-UniRule"/>
</dbReference>